<accession>A0AAV7ISE5</accession>
<evidence type="ECO:0000313" key="2">
    <source>
        <dbReference type="EMBL" id="KAH0558005.1"/>
    </source>
</evidence>
<dbReference type="EMBL" id="JAHXZJ010000747">
    <property type="protein sequence ID" value="KAH0558005.1"/>
    <property type="molecule type" value="Genomic_DNA"/>
</dbReference>
<comment type="caution">
    <text evidence="2">The sequence shown here is derived from an EMBL/GenBank/DDBJ whole genome shotgun (WGS) entry which is preliminary data.</text>
</comment>
<feature type="region of interest" description="Disordered" evidence="1">
    <location>
        <begin position="1"/>
        <end position="37"/>
    </location>
</feature>
<proteinExistence type="predicted"/>
<dbReference type="AlphaFoldDB" id="A0AAV7ISE5"/>
<evidence type="ECO:0000256" key="1">
    <source>
        <dbReference type="SAM" id="MobiDB-lite"/>
    </source>
</evidence>
<reference evidence="2 3" key="1">
    <citation type="journal article" date="2021" name="J. Hered.">
        <title>A chromosome-level genome assembly of the parasitoid wasp, Cotesia glomerata (Hymenoptera: Braconidae).</title>
        <authorList>
            <person name="Pinto B.J."/>
            <person name="Weis J.J."/>
            <person name="Gamble T."/>
            <person name="Ode P.J."/>
            <person name="Paul R."/>
            <person name="Zaspel J.M."/>
        </authorList>
    </citation>
    <scope>NUCLEOTIDE SEQUENCE [LARGE SCALE GENOMIC DNA]</scope>
    <source>
        <strain evidence="2">CgM1</strain>
    </source>
</reference>
<name>A0AAV7ISE5_COTGL</name>
<protein>
    <submittedName>
        <fullName evidence="2">Uncharacterized protein</fullName>
    </submittedName>
</protein>
<organism evidence="2 3">
    <name type="scientific">Cotesia glomerata</name>
    <name type="common">Lepidopteran parasitic wasp</name>
    <name type="synonym">Apanteles glomeratus</name>
    <dbReference type="NCBI Taxonomy" id="32391"/>
    <lineage>
        <taxon>Eukaryota</taxon>
        <taxon>Metazoa</taxon>
        <taxon>Ecdysozoa</taxon>
        <taxon>Arthropoda</taxon>
        <taxon>Hexapoda</taxon>
        <taxon>Insecta</taxon>
        <taxon>Pterygota</taxon>
        <taxon>Neoptera</taxon>
        <taxon>Endopterygota</taxon>
        <taxon>Hymenoptera</taxon>
        <taxon>Apocrita</taxon>
        <taxon>Ichneumonoidea</taxon>
        <taxon>Braconidae</taxon>
        <taxon>Microgastrinae</taxon>
        <taxon>Cotesia</taxon>
    </lineage>
</organism>
<gene>
    <name evidence="2" type="ORF">KQX54_013643</name>
</gene>
<dbReference type="Proteomes" id="UP000826195">
    <property type="component" value="Unassembled WGS sequence"/>
</dbReference>
<evidence type="ECO:0000313" key="3">
    <source>
        <dbReference type="Proteomes" id="UP000826195"/>
    </source>
</evidence>
<feature type="compositionally biased region" description="Basic and acidic residues" evidence="1">
    <location>
        <begin position="11"/>
        <end position="25"/>
    </location>
</feature>
<sequence length="69" mass="7433">MTATPSRSSARKCEAEKEETEKEPGTDLQDCQQEPSWKNSVGRCSSKASDLAQVTRCDGGIAVLWVSGT</sequence>
<keyword evidence="3" id="KW-1185">Reference proteome</keyword>